<keyword evidence="1" id="KW-1133">Transmembrane helix</keyword>
<dbReference type="EMBL" id="LT607754">
    <property type="protein sequence ID" value="SCG38925.1"/>
    <property type="molecule type" value="Genomic_DNA"/>
</dbReference>
<gene>
    <name evidence="2" type="ORF">GA0070613_0586</name>
</gene>
<evidence type="ECO:0000313" key="3">
    <source>
        <dbReference type="Proteomes" id="UP000198221"/>
    </source>
</evidence>
<feature type="transmembrane region" description="Helical" evidence="1">
    <location>
        <begin position="82"/>
        <end position="102"/>
    </location>
</feature>
<organism evidence="2 3">
    <name type="scientific">Micromonospora inositola</name>
    <dbReference type="NCBI Taxonomy" id="47865"/>
    <lineage>
        <taxon>Bacteria</taxon>
        <taxon>Bacillati</taxon>
        <taxon>Actinomycetota</taxon>
        <taxon>Actinomycetes</taxon>
        <taxon>Micromonosporales</taxon>
        <taxon>Micromonosporaceae</taxon>
        <taxon>Micromonospora</taxon>
    </lineage>
</organism>
<proteinExistence type="predicted"/>
<dbReference type="Pfam" id="PF19684">
    <property type="entry name" value="DUF6186"/>
    <property type="match status" value="1"/>
</dbReference>
<feature type="transmembrane region" description="Helical" evidence="1">
    <location>
        <begin position="122"/>
        <end position="142"/>
    </location>
</feature>
<dbReference type="Proteomes" id="UP000198221">
    <property type="component" value="Chromosome I"/>
</dbReference>
<name>A0A1C5GYQ5_9ACTN</name>
<keyword evidence="1" id="KW-0472">Membrane</keyword>
<sequence>MLAPPRWRRLVWPALTGYALVAATARPLTGAAVVAVLAPGCALLLVGVVRAPRRRPGARHLPGTVRWLPALARHRRLAGDPVTARAVITVGFAVVLALMLAVDLAARYGGVRRRLAPLSEMLIAASRTVAGRAVVLGVWLWLGWHFLAR</sequence>
<evidence type="ECO:0000313" key="2">
    <source>
        <dbReference type="EMBL" id="SCG38925.1"/>
    </source>
</evidence>
<feature type="transmembrane region" description="Helical" evidence="1">
    <location>
        <begin position="32"/>
        <end position="51"/>
    </location>
</feature>
<dbReference type="InterPro" id="IPR046177">
    <property type="entry name" value="DUF6186"/>
</dbReference>
<accession>A0A1C5GYQ5</accession>
<protein>
    <submittedName>
        <fullName evidence="2">Uncharacterized protein</fullName>
    </submittedName>
</protein>
<reference evidence="3" key="1">
    <citation type="submission" date="2016-06" db="EMBL/GenBank/DDBJ databases">
        <authorList>
            <person name="Varghese N."/>
            <person name="Submissions Spin"/>
        </authorList>
    </citation>
    <scope>NUCLEOTIDE SEQUENCE [LARGE SCALE GENOMIC DNA]</scope>
    <source>
        <strain evidence="3">DSM 43819</strain>
    </source>
</reference>
<keyword evidence="1" id="KW-0812">Transmembrane</keyword>
<dbReference type="AlphaFoldDB" id="A0A1C5GYQ5"/>
<evidence type="ECO:0000256" key="1">
    <source>
        <dbReference type="SAM" id="Phobius"/>
    </source>
</evidence>
<keyword evidence="3" id="KW-1185">Reference proteome</keyword>